<dbReference type="AlphaFoldDB" id="A0A2N9LLN9"/>
<dbReference type="EMBL" id="OKRB01000101">
    <property type="protein sequence ID" value="SPE24160.1"/>
    <property type="molecule type" value="Genomic_DNA"/>
</dbReference>
<accession>A0A2N9LLN9</accession>
<protein>
    <submittedName>
        <fullName evidence="1">Uncharacterized protein</fullName>
    </submittedName>
</protein>
<name>A0A2N9LLN9_9BACT</name>
<evidence type="ECO:0000313" key="2">
    <source>
        <dbReference type="Proteomes" id="UP000239735"/>
    </source>
</evidence>
<evidence type="ECO:0000313" key="1">
    <source>
        <dbReference type="EMBL" id="SPE24160.1"/>
    </source>
</evidence>
<sequence length="26" mass="2600">MGDGDWVAGPGLGGIAVRLLGTQKCQ</sequence>
<organism evidence="1 2">
    <name type="scientific">Candidatus Sulfuritelmatomonas gaucii</name>
    <dbReference type="NCBI Taxonomy" id="2043161"/>
    <lineage>
        <taxon>Bacteria</taxon>
        <taxon>Pseudomonadati</taxon>
        <taxon>Acidobacteriota</taxon>
        <taxon>Terriglobia</taxon>
        <taxon>Terriglobales</taxon>
        <taxon>Acidobacteriaceae</taxon>
        <taxon>Candidatus Sulfuritelmatomonas</taxon>
    </lineage>
</organism>
<reference evidence="2" key="1">
    <citation type="submission" date="2018-02" db="EMBL/GenBank/DDBJ databases">
        <authorList>
            <person name="Hausmann B."/>
        </authorList>
    </citation>
    <scope>NUCLEOTIDE SEQUENCE [LARGE SCALE GENOMIC DNA]</scope>
    <source>
        <strain evidence="2">Peat soil MAG SbA5</strain>
    </source>
</reference>
<dbReference type="Proteomes" id="UP000239735">
    <property type="component" value="Unassembled WGS sequence"/>
</dbReference>
<gene>
    <name evidence="1" type="ORF">SBA5_430039</name>
</gene>
<proteinExistence type="predicted"/>